<accession>A0ABS5FX21</accession>
<organism evidence="1 2">
    <name type="scientific">Bradyrhizobium jicamae</name>
    <dbReference type="NCBI Taxonomy" id="280332"/>
    <lineage>
        <taxon>Bacteria</taxon>
        <taxon>Pseudomonadati</taxon>
        <taxon>Pseudomonadota</taxon>
        <taxon>Alphaproteobacteria</taxon>
        <taxon>Hyphomicrobiales</taxon>
        <taxon>Nitrobacteraceae</taxon>
        <taxon>Bradyrhizobium</taxon>
    </lineage>
</organism>
<keyword evidence="2" id="KW-1185">Reference proteome</keyword>
<protein>
    <submittedName>
        <fullName evidence="1">Uncharacterized protein</fullName>
    </submittedName>
</protein>
<gene>
    <name evidence="1" type="ORF">JQ615_38635</name>
</gene>
<name>A0ABS5FX21_9BRAD</name>
<reference evidence="2" key="1">
    <citation type="journal article" date="2021" name="ISME J.">
        <title>Evolutionary origin and ecological implication of a unique nif island in free-living Bradyrhizobium lineages.</title>
        <authorList>
            <person name="Tao J."/>
        </authorList>
    </citation>
    <scope>NUCLEOTIDE SEQUENCE [LARGE SCALE GENOMIC DNA]</scope>
    <source>
        <strain evidence="2">SZCCT0434</strain>
    </source>
</reference>
<comment type="caution">
    <text evidence="1">The sequence shown here is derived from an EMBL/GenBank/DDBJ whole genome shotgun (WGS) entry which is preliminary data.</text>
</comment>
<dbReference type="RefSeq" id="WP_212398853.1">
    <property type="nucleotide sequence ID" value="NZ_JAFCJH010000076.1"/>
</dbReference>
<proteinExistence type="predicted"/>
<dbReference type="EMBL" id="JAFCJH010000076">
    <property type="protein sequence ID" value="MBR0801281.1"/>
    <property type="molecule type" value="Genomic_DNA"/>
</dbReference>
<sequence>MAGIEIYAKRYDDEHGHPPAGRRFWIFQLVSKLGHATFLLTGEVLVYEKALEVAIQAAEKNKSVRIIVEP</sequence>
<evidence type="ECO:0000313" key="1">
    <source>
        <dbReference type="EMBL" id="MBR0801281.1"/>
    </source>
</evidence>
<evidence type="ECO:0000313" key="2">
    <source>
        <dbReference type="Proteomes" id="UP001315278"/>
    </source>
</evidence>
<dbReference type="Proteomes" id="UP001315278">
    <property type="component" value="Unassembled WGS sequence"/>
</dbReference>